<feature type="signal peptide" evidence="2">
    <location>
        <begin position="1"/>
        <end position="21"/>
    </location>
</feature>
<protein>
    <recommendedName>
        <fullName evidence="3">PKD domain-containing protein</fullName>
    </recommendedName>
</protein>
<gene>
    <name evidence="4" type="ORF">ATJ78_1318</name>
</gene>
<evidence type="ECO:0000313" key="5">
    <source>
        <dbReference type="Proteomes" id="UP000221369"/>
    </source>
</evidence>
<feature type="domain" description="PKD" evidence="3">
    <location>
        <begin position="172"/>
        <end position="225"/>
    </location>
</feature>
<feature type="compositionally biased region" description="Gly residues" evidence="1">
    <location>
        <begin position="66"/>
        <end position="82"/>
    </location>
</feature>
<dbReference type="CDD" id="cd00146">
    <property type="entry name" value="PKD"/>
    <property type="match status" value="1"/>
</dbReference>
<feature type="chain" id="PRO_5038402771" description="PKD domain-containing protein" evidence="2">
    <location>
        <begin position="22"/>
        <end position="276"/>
    </location>
</feature>
<accession>A0A2A9DWW0</accession>
<comment type="caution">
    <text evidence="4">The sequence shown here is derived from an EMBL/GenBank/DDBJ whole genome shotgun (WGS) entry which is preliminary data.</text>
</comment>
<evidence type="ECO:0000259" key="3">
    <source>
        <dbReference type="PROSITE" id="PS50093"/>
    </source>
</evidence>
<feature type="region of interest" description="Disordered" evidence="1">
    <location>
        <begin position="57"/>
        <end position="98"/>
    </location>
</feature>
<name>A0A2A9DWW0_9MICO</name>
<dbReference type="InterPro" id="IPR013783">
    <property type="entry name" value="Ig-like_fold"/>
</dbReference>
<dbReference type="Proteomes" id="UP000221369">
    <property type="component" value="Unassembled WGS sequence"/>
</dbReference>
<dbReference type="AlphaFoldDB" id="A0A2A9DWW0"/>
<evidence type="ECO:0000256" key="1">
    <source>
        <dbReference type="SAM" id="MobiDB-lite"/>
    </source>
</evidence>
<evidence type="ECO:0000256" key="2">
    <source>
        <dbReference type="SAM" id="SignalP"/>
    </source>
</evidence>
<evidence type="ECO:0000313" key="4">
    <source>
        <dbReference type="EMBL" id="PFG30389.1"/>
    </source>
</evidence>
<dbReference type="Pfam" id="PF00801">
    <property type="entry name" value="PKD"/>
    <property type="match status" value="1"/>
</dbReference>
<dbReference type="SUPFAM" id="SSF49299">
    <property type="entry name" value="PKD domain"/>
    <property type="match status" value="1"/>
</dbReference>
<dbReference type="GO" id="GO:0005975">
    <property type="term" value="P:carbohydrate metabolic process"/>
    <property type="evidence" value="ECO:0007669"/>
    <property type="project" value="UniProtKB-ARBA"/>
</dbReference>
<organism evidence="4 5">
    <name type="scientific">Paramicrobacterium agarici</name>
    <dbReference type="NCBI Taxonomy" id="630514"/>
    <lineage>
        <taxon>Bacteria</taxon>
        <taxon>Bacillati</taxon>
        <taxon>Actinomycetota</taxon>
        <taxon>Actinomycetes</taxon>
        <taxon>Micrococcales</taxon>
        <taxon>Microbacteriaceae</taxon>
        <taxon>Paramicrobacterium</taxon>
    </lineage>
</organism>
<dbReference type="Gene3D" id="2.60.40.10">
    <property type="entry name" value="Immunoglobulins"/>
    <property type="match status" value="1"/>
</dbReference>
<proteinExistence type="predicted"/>
<keyword evidence="2" id="KW-0732">Signal</keyword>
<dbReference type="InterPro" id="IPR000601">
    <property type="entry name" value="PKD_dom"/>
</dbReference>
<sequence>MARRKLLRVAALGILIGAVLGASPIGITPQSSAATCSKREVQLGTCVNTGIRDGNVDVGADKTYPGDGGSDGRGGGNGGGDHNGSDSDNGDGDGRVIPELEKPCRLEGTCPDEGSDPITIHDLASFSPEQVHVAMEPDGWMIVGLPANFYADAETNTTTGELFEIPITVRFTPTSYDWSWGDGSTARTDSGGSSWKNLDVKEFTATATSHTYTEKGTYTVSLTVNYSVELRVQGGNWVPVQGTLSKAASGVTAIATSANSVIVDKECNRNPDGPGC</sequence>
<dbReference type="InterPro" id="IPR035986">
    <property type="entry name" value="PKD_dom_sf"/>
</dbReference>
<reference evidence="4 5" key="1">
    <citation type="submission" date="2017-10" db="EMBL/GenBank/DDBJ databases">
        <title>Sequencing the genomes of 1000 actinobacteria strains.</title>
        <authorList>
            <person name="Klenk H.-P."/>
        </authorList>
    </citation>
    <scope>NUCLEOTIDE SEQUENCE [LARGE SCALE GENOMIC DNA]</scope>
    <source>
        <strain evidence="4 5">DSM 21798</strain>
    </source>
</reference>
<dbReference type="EMBL" id="PDJE01000001">
    <property type="protein sequence ID" value="PFG30389.1"/>
    <property type="molecule type" value="Genomic_DNA"/>
</dbReference>
<dbReference type="PROSITE" id="PS50093">
    <property type="entry name" value="PKD"/>
    <property type="match status" value="1"/>
</dbReference>
<keyword evidence="5" id="KW-1185">Reference proteome</keyword>